<feature type="domain" description="FAD-binding" evidence="2">
    <location>
        <begin position="11"/>
        <end position="349"/>
    </location>
</feature>
<dbReference type="InterPro" id="IPR002938">
    <property type="entry name" value="FAD-bd"/>
</dbReference>
<dbReference type="GO" id="GO:0019622">
    <property type="term" value="P:3-(3-hydroxy)phenylpropionate catabolic process"/>
    <property type="evidence" value="ECO:0007669"/>
    <property type="project" value="TreeGrafter"/>
</dbReference>
<reference evidence="3 4" key="1">
    <citation type="submission" date="2019-04" db="EMBL/GenBank/DDBJ databases">
        <title>Rhizobium terrae sp. nov., isolated from a paddy soil.</title>
        <authorList>
            <person name="Lin S.-Y."/>
            <person name="Hameed A."/>
            <person name="Huang H.-I."/>
            <person name="Young C.-C."/>
        </authorList>
    </citation>
    <scope>NUCLEOTIDE SEQUENCE [LARGE SCALE GENOMIC DNA]</scope>
    <source>
        <strain evidence="3 4">CC-HIH110</strain>
    </source>
</reference>
<dbReference type="Gene3D" id="3.30.9.10">
    <property type="entry name" value="D-Amino Acid Oxidase, subunit A, domain 2"/>
    <property type="match status" value="1"/>
</dbReference>
<evidence type="ECO:0000313" key="4">
    <source>
        <dbReference type="Proteomes" id="UP000310754"/>
    </source>
</evidence>
<dbReference type="PANTHER" id="PTHR43476:SF3">
    <property type="entry name" value="FAD-BINDING MONOOXYGENASE"/>
    <property type="match status" value="1"/>
</dbReference>
<keyword evidence="1" id="KW-0560">Oxidoreductase</keyword>
<accession>A0A4S3ZVA7</accession>
<dbReference type="Pfam" id="PF01494">
    <property type="entry name" value="FAD_binding_3"/>
    <property type="match status" value="1"/>
</dbReference>
<dbReference type="GO" id="GO:0071949">
    <property type="term" value="F:FAD binding"/>
    <property type="evidence" value="ECO:0007669"/>
    <property type="project" value="InterPro"/>
</dbReference>
<dbReference type="InterPro" id="IPR036188">
    <property type="entry name" value="FAD/NAD-bd_sf"/>
</dbReference>
<evidence type="ECO:0000259" key="2">
    <source>
        <dbReference type="Pfam" id="PF01494"/>
    </source>
</evidence>
<dbReference type="InterPro" id="IPR050631">
    <property type="entry name" value="PheA/TfdB_FAD_monoxygenase"/>
</dbReference>
<keyword evidence="4" id="KW-1185">Reference proteome</keyword>
<dbReference type="RefSeq" id="WP_190236056.1">
    <property type="nucleotide sequence ID" value="NZ_SSOA01000005.1"/>
</dbReference>
<organism evidence="3 4">
    <name type="scientific">Allorhizobium terrae</name>
    <dbReference type="NCBI Taxonomy" id="1848972"/>
    <lineage>
        <taxon>Bacteria</taxon>
        <taxon>Pseudomonadati</taxon>
        <taxon>Pseudomonadota</taxon>
        <taxon>Alphaproteobacteria</taxon>
        <taxon>Hyphomicrobiales</taxon>
        <taxon>Rhizobiaceae</taxon>
        <taxon>Rhizobium/Agrobacterium group</taxon>
        <taxon>Allorhizobium</taxon>
    </lineage>
</organism>
<dbReference type="Proteomes" id="UP000310754">
    <property type="component" value="Unassembled WGS sequence"/>
</dbReference>
<evidence type="ECO:0000256" key="1">
    <source>
        <dbReference type="ARBA" id="ARBA00023002"/>
    </source>
</evidence>
<dbReference type="NCBIfam" id="NF004829">
    <property type="entry name" value="PRK06183.1-3"/>
    <property type="match status" value="1"/>
</dbReference>
<dbReference type="AlphaFoldDB" id="A0A4S3ZVA7"/>
<dbReference type="PRINTS" id="PR00420">
    <property type="entry name" value="RNGMNOXGNASE"/>
</dbReference>
<sequence length="525" mass="57685">MNTKHEITNRYDVLIVGFGPAGAVAASMFGQRGHSVLVIDRMTGIYEKPRAIAIDHEILRHFDNMGIAEDVLPFVAPFTASQHYGAQGQLIRRIDMVPEPYPLGYTPSMVFTQPPVEQVLRRHADSLDTVTIELGTELIDLTDTGHEVVATLRSSEGEVRNVAAKYAIGCDGASSTVRQLAGIVLEDLVFDEPWLVVDVQVHDAALEKLPQTSAQFCNPARPTSFIIGPKNHRRWEIMLLPGEDGREMENPENVWQLLSPWLAPEDGDLWRAASYRFHALVAHDWRRGRVIIAGDAAHQQPPFIGQGMCQGLRDVSNLVWRLDRILKGQSSDALLESYTTERKRHVRTLTGKIKAIGQMICERDPSVAAERDARILSEGGGQPPTITRQEIVPPIEEGLIGAEGAPGRGLLFPQPAILAYGETVLLDRVIGHDWRLLLDGRKVSSDDAQALAQTAQGITVCTIAAAGSADVSDGVMHEKDGVLANWFDRHGTIAALVRPDHYVFAGAADIPTLRQHLDDLQTRLA</sequence>
<name>A0A4S3ZVA7_9HYPH</name>
<dbReference type="EMBL" id="SSOA01000005">
    <property type="protein sequence ID" value="THF49596.1"/>
    <property type="molecule type" value="Genomic_DNA"/>
</dbReference>
<dbReference type="GO" id="GO:0008688">
    <property type="term" value="F:3-(3-hydroxyphenyl)propionate hydroxylase activity"/>
    <property type="evidence" value="ECO:0007669"/>
    <property type="project" value="TreeGrafter"/>
</dbReference>
<protein>
    <submittedName>
        <fullName evidence="3">Bifunctional 3-(3-hydroxy-phenyl)propionate/3-hydroxycinnamic acid hydroxylase</fullName>
    </submittedName>
</protein>
<evidence type="ECO:0000313" key="3">
    <source>
        <dbReference type="EMBL" id="THF49596.1"/>
    </source>
</evidence>
<dbReference type="SUPFAM" id="SSF51905">
    <property type="entry name" value="FAD/NAD(P)-binding domain"/>
    <property type="match status" value="1"/>
</dbReference>
<gene>
    <name evidence="3" type="ORF">E6C51_11620</name>
</gene>
<proteinExistence type="predicted"/>
<comment type="caution">
    <text evidence="3">The sequence shown here is derived from an EMBL/GenBank/DDBJ whole genome shotgun (WGS) entry which is preliminary data.</text>
</comment>
<dbReference type="Gene3D" id="3.50.50.60">
    <property type="entry name" value="FAD/NAD(P)-binding domain"/>
    <property type="match status" value="1"/>
</dbReference>
<dbReference type="PANTHER" id="PTHR43476">
    <property type="entry name" value="3-(3-HYDROXY-PHENYL)PROPIONATE/3-HYDROXYCINNAMIC ACID HYDROXYLASE"/>
    <property type="match status" value="1"/>
</dbReference>